<protein>
    <recommendedName>
        <fullName evidence="4">Lipoprotein</fullName>
    </recommendedName>
</protein>
<evidence type="ECO:0000313" key="3">
    <source>
        <dbReference type="Proteomes" id="UP001597337"/>
    </source>
</evidence>
<name>A0ABW4Y3K3_9GAMM</name>
<feature type="region of interest" description="Disordered" evidence="1">
    <location>
        <begin position="1"/>
        <end position="20"/>
    </location>
</feature>
<dbReference type="Proteomes" id="UP001597337">
    <property type="component" value="Unassembled WGS sequence"/>
</dbReference>
<accession>A0ABW4Y3K3</accession>
<evidence type="ECO:0008006" key="4">
    <source>
        <dbReference type="Google" id="ProtNLM"/>
    </source>
</evidence>
<evidence type="ECO:0000313" key="2">
    <source>
        <dbReference type="EMBL" id="MFD2110746.1"/>
    </source>
</evidence>
<gene>
    <name evidence="2" type="ORF">ACFSJC_02685</name>
</gene>
<evidence type="ECO:0000256" key="1">
    <source>
        <dbReference type="SAM" id="MobiDB-lite"/>
    </source>
</evidence>
<comment type="caution">
    <text evidence="2">The sequence shown here is derived from an EMBL/GenBank/DDBJ whole genome shotgun (WGS) entry which is preliminary data.</text>
</comment>
<organism evidence="2 3">
    <name type="scientific">Thiorhodococcus fuscus</name>
    <dbReference type="NCBI Taxonomy" id="527200"/>
    <lineage>
        <taxon>Bacteria</taxon>
        <taxon>Pseudomonadati</taxon>
        <taxon>Pseudomonadota</taxon>
        <taxon>Gammaproteobacteria</taxon>
        <taxon>Chromatiales</taxon>
        <taxon>Chromatiaceae</taxon>
        <taxon>Thiorhodococcus</taxon>
    </lineage>
</organism>
<proteinExistence type="predicted"/>
<sequence>MSLSPTPGFEPKKDTWRSSLGPHGRAGAVLIAVLLGGCAQPLGTTRPSLTLRVTAPIEIPPQRAHAILQGGRLANYGNRTEPYCELEVRRVSGEEPQWIRQGEFQVGRISQQVLIDPTTRIPDFLVVRGCSDPVFQESVWWLESPAPSEVLFLRCIAPYFDCRSRSIRSSR</sequence>
<keyword evidence="3" id="KW-1185">Reference proteome</keyword>
<reference evidence="3" key="1">
    <citation type="journal article" date="2019" name="Int. J. Syst. Evol. Microbiol.">
        <title>The Global Catalogue of Microorganisms (GCM) 10K type strain sequencing project: providing services to taxonomists for standard genome sequencing and annotation.</title>
        <authorList>
            <consortium name="The Broad Institute Genomics Platform"/>
            <consortium name="The Broad Institute Genome Sequencing Center for Infectious Disease"/>
            <person name="Wu L."/>
            <person name="Ma J."/>
        </authorList>
    </citation>
    <scope>NUCLEOTIDE SEQUENCE [LARGE SCALE GENOMIC DNA]</scope>
    <source>
        <strain evidence="3">KACC 12597</strain>
    </source>
</reference>
<dbReference type="EMBL" id="JBHUHX010000004">
    <property type="protein sequence ID" value="MFD2110746.1"/>
    <property type="molecule type" value="Genomic_DNA"/>
</dbReference>
<dbReference type="RefSeq" id="WP_386022825.1">
    <property type="nucleotide sequence ID" value="NZ_JBHUHX010000004.1"/>
</dbReference>